<reference evidence="1 2" key="1">
    <citation type="submission" date="2016-06" db="EMBL/GenBank/DDBJ databases">
        <title>Comparative genomics of the ectomycorrhizal sister species Rhizopogon vinicolor and Rhizopogon vesiculosus (Basidiomycota: Boletales) reveals a divergence of the mating type B locus.</title>
        <authorList>
            <consortium name="DOE Joint Genome Institute"/>
            <person name="Mujic A.B."/>
            <person name="Kuo A."/>
            <person name="Tritt A."/>
            <person name="Lipzen A."/>
            <person name="Chen C."/>
            <person name="Johnson J."/>
            <person name="Sharma A."/>
            <person name="Barry K."/>
            <person name="Grigoriev I.V."/>
            <person name="Spatafora J.W."/>
        </authorList>
    </citation>
    <scope>NUCLEOTIDE SEQUENCE [LARGE SCALE GENOMIC DNA]</scope>
    <source>
        <strain evidence="1 2">AM-OR11-026</strain>
    </source>
</reference>
<sequence>MNVVVSSFQLVGVCDASDIFPLIRNRYHDICFSALLMRFIVLNVARETHGQTLSSWRLARSCGSRNMGQITDCTRACFPSGKVYPLRHNRSSPI</sequence>
<organism evidence="1 2">
    <name type="scientific">Rhizopogon vinicolor AM-OR11-026</name>
    <dbReference type="NCBI Taxonomy" id="1314800"/>
    <lineage>
        <taxon>Eukaryota</taxon>
        <taxon>Fungi</taxon>
        <taxon>Dikarya</taxon>
        <taxon>Basidiomycota</taxon>
        <taxon>Agaricomycotina</taxon>
        <taxon>Agaricomycetes</taxon>
        <taxon>Agaricomycetidae</taxon>
        <taxon>Boletales</taxon>
        <taxon>Suillineae</taxon>
        <taxon>Rhizopogonaceae</taxon>
        <taxon>Rhizopogon</taxon>
    </lineage>
</organism>
<gene>
    <name evidence="1" type="ORF">K503DRAFT_119623</name>
</gene>
<keyword evidence="2" id="KW-1185">Reference proteome</keyword>
<accession>A0A1B7MES2</accession>
<protein>
    <submittedName>
        <fullName evidence="1">Uncharacterized protein</fullName>
    </submittedName>
</protein>
<dbReference type="InParanoid" id="A0A1B7MES2"/>
<evidence type="ECO:0000313" key="2">
    <source>
        <dbReference type="Proteomes" id="UP000092154"/>
    </source>
</evidence>
<name>A0A1B7MES2_9AGAM</name>
<dbReference type="AlphaFoldDB" id="A0A1B7MES2"/>
<evidence type="ECO:0000313" key="1">
    <source>
        <dbReference type="EMBL" id="OAX31103.1"/>
    </source>
</evidence>
<proteinExistence type="predicted"/>
<dbReference type="EMBL" id="KV449598">
    <property type="protein sequence ID" value="OAX31103.1"/>
    <property type="molecule type" value="Genomic_DNA"/>
</dbReference>
<dbReference type="Proteomes" id="UP000092154">
    <property type="component" value="Unassembled WGS sequence"/>
</dbReference>